<feature type="domain" description="MADF" evidence="2">
    <location>
        <begin position="56"/>
        <end position="155"/>
    </location>
</feature>
<proteinExistence type="predicted"/>
<dbReference type="EnsemblMetazoa" id="CJA02049.1">
    <property type="protein sequence ID" value="CJA02049.1"/>
    <property type="gene ID" value="WBGene00121253"/>
</dbReference>
<organism evidence="3 4">
    <name type="scientific">Caenorhabditis japonica</name>
    <dbReference type="NCBI Taxonomy" id="281687"/>
    <lineage>
        <taxon>Eukaryota</taxon>
        <taxon>Metazoa</taxon>
        <taxon>Ecdysozoa</taxon>
        <taxon>Nematoda</taxon>
        <taxon>Chromadorea</taxon>
        <taxon>Rhabditida</taxon>
        <taxon>Rhabditina</taxon>
        <taxon>Rhabditomorpha</taxon>
        <taxon>Rhabditoidea</taxon>
        <taxon>Rhabditidae</taxon>
        <taxon>Peloderinae</taxon>
        <taxon>Caenorhabditis</taxon>
    </lineage>
</organism>
<accession>A0A8R1DH44</accession>
<evidence type="ECO:0000256" key="1">
    <source>
        <dbReference type="SAM" id="MobiDB-lite"/>
    </source>
</evidence>
<sequence length="161" mass="18625">MHLEFRQCPAHTKNQTTKASSASKKSIDFPTVKRGRKEKAKPTDSIFTYTEGDVIEFIERVEAEPAIWDSTNSDFHRKEARQGILIRIENDCSRFMPKIPRYHGRVAHEKWVKLSKAFTSHTMRIRKAASGSGMTDLAPDFKYAPYLTFLNYASRKREVKK</sequence>
<dbReference type="AlphaFoldDB" id="A0A8R1DH44"/>
<dbReference type="Pfam" id="PF10545">
    <property type="entry name" value="MADF_DNA_bdg"/>
    <property type="match status" value="1"/>
</dbReference>
<keyword evidence="4" id="KW-1185">Reference proteome</keyword>
<evidence type="ECO:0000259" key="2">
    <source>
        <dbReference type="PROSITE" id="PS51029"/>
    </source>
</evidence>
<dbReference type="InterPro" id="IPR006578">
    <property type="entry name" value="MADF-dom"/>
</dbReference>
<protein>
    <submittedName>
        <fullName evidence="3">MADF domain-containing protein</fullName>
    </submittedName>
</protein>
<reference evidence="4" key="1">
    <citation type="submission" date="2010-08" db="EMBL/GenBank/DDBJ databases">
        <authorList>
            <consortium name="Caenorhabditis japonica Sequencing Consortium"/>
            <person name="Wilson R.K."/>
        </authorList>
    </citation>
    <scope>NUCLEOTIDE SEQUENCE [LARGE SCALE GENOMIC DNA]</scope>
    <source>
        <strain evidence="4">DF5081</strain>
    </source>
</reference>
<dbReference type="PROSITE" id="PS51029">
    <property type="entry name" value="MADF"/>
    <property type="match status" value="1"/>
</dbReference>
<evidence type="ECO:0000313" key="3">
    <source>
        <dbReference type="EnsemblMetazoa" id="CJA02049.1"/>
    </source>
</evidence>
<reference evidence="3" key="2">
    <citation type="submission" date="2022-06" db="UniProtKB">
        <authorList>
            <consortium name="EnsemblMetazoa"/>
        </authorList>
    </citation>
    <scope>IDENTIFICATION</scope>
    <source>
        <strain evidence="3">DF5081</strain>
    </source>
</reference>
<name>A0A8R1DH44_CAEJA</name>
<dbReference type="SMART" id="SM00595">
    <property type="entry name" value="MADF"/>
    <property type="match status" value="1"/>
</dbReference>
<feature type="region of interest" description="Disordered" evidence="1">
    <location>
        <begin position="1"/>
        <end position="43"/>
    </location>
</feature>
<dbReference type="Proteomes" id="UP000005237">
    <property type="component" value="Unassembled WGS sequence"/>
</dbReference>
<evidence type="ECO:0000313" key="4">
    <source>
        <dbReference type="Proteomes" id="UP000005237"/>
    </source>
</evidence>